<evidence type="ECO:0000259" key="7">
    <source>
        <dbReference type="SMART" id="SM00237"/>
    </source>
</evidence>
<reference evidence="8 9" key="2">
    <citation type="submission" date="2015-05" db="EMBL/GenBank/DDBJ databases">
        <title>Lifestyle Evolution in Cyanobacterial Symbionts of Sponges.</title>
        <authorList>
            <person name="Burgsdorf I."/>
            <person name="Slaby B.M."/>
            <person name="Handley K.M."/>
            <person name="Haber M."/>
            <person name="Blom J."/>
            <person name="Marshall C.W."/>
            <person name="Gilbert J.A."/>
            <person name="Hentschel U."/>
            <person name="Steindler L."/>
        </authorList>
    </citation>
    <scope>NUCLEOTIDE SEQUENCE [LARGE SCALE GENOMIC DNA]</scope>
    <source>
        <strain evidence="8">15L</strain>
    </source>
</reference>
<reference evidence="8 9" key="1">
    <citation type="submission" date="2015-02" db="EMBL/GenBank/DDBJ databases">
        <authorList>
            <person name="Slaby B."/>
            <person name="Hentschel U."/>
        </authorList>
    </citation>
    <scope>NUCLEOTIDE SEQUENCE [LARGE SCALE GENOMIC DNA]</scope>
    <source>
        <strain evidence="8">15L</strain>
    </source>
</reference>
<dbReference type="PANTHER" id="PTHR11878">
    <property type="entry name" value="SODIUM/CALCIUM EXCHANGER"/>
    <property type="match status" value="1"/>
</dbReference>
<feature type="compositionally biased region" description="Low complexity" evidence="5">
    <location>
        <begin position="636"/>
        <end position="679"/>
    </location>
</feature>
<dbReference type="SUPFAM" id="SSF141072">
    <property type="entry name" value="CalX-like"/>
    <property type="match status" value="1"/>
</dbReference>
<keyword evidence="2" id="KW-0677">Repeat</keyword>
<dbReference type="Proteomes" id="UP000035037">
    <property type="component" value="Unassembled WGS sequence"/>
</dbReference>
<evidence type="ECO:0000259" key="6">
    <source>
        <dbReference type="SMART" id="SM00060"/>
    </source>
</evidence>
<dbReference type="AlphaFoldDB" id="A0A0G8AXP4"/>
<dbReference type="InterPro" id="IPR036116">
    <property type="entry name" value="FN3_sf"/>
</dbReference>
<keyword evidence="4" id="KW-0406">Ion transport</keyword>
<dbReference type="Gene3D" id="2.60.40.10">
    <property type="entry name" value="Immunoglobulins"/>
    <property type="match status" value="2"/>
</dbReference>
<dbReference type="Gene3D" id="2.60.40.2030">
    <property type="match status" value="1"/>
</dbReference>
<keyword evidence="4" id="KW-0813">Transport</keyword>
<gene>
    <name evidence="8" type="ORF">TQ37_02115</name>
</gene>
<dbReference type="PATRIC" id="fig|1608419.3.peg.1766"/>
<dbReference type="GO" id="GO:0007154">
    <property type="term" value="P:cell communication"/>
    <property type="evidence" value="ECO:0007669"/>
    <property type="project" value="InterPro"/>
</dbReference>
<dbReference type="InterPro" id="IPR003644">
    <property type="entry name" value="Calx_beta"/>
</dbReference>
<evidence type="ECO:0000256" key="1">
    <source>
        <dbReference type="ARBA" id="ARBA00022729"/>
    </source>
</evidence>
<accession>A0A0G8AXP4</accession>
<feature type="non-terminal residue" evidence="8">
    <location>
        <position position="757"/>
    </location>
</feature>
<dbReference type="EMBL" id="JYFQ01000048">
    <property type="protein sequence ID" value="KKZ14114.1"/>
    <property type="molecule type" value="Genomic_DNA"/>
</dbReference>
<evidence type="ECO:0000256" key="3">
    <source>
        <dbReference type="ARBA" id="ARBA00022837"/>
    </source>
</evidence>
<sequence length="757" mass="80890">MLLAAPGLFTAAPGLVVAAPPLLLGWGLLGSGFHHPPAQAQRESTPPAAPTNLVVTNPGFGQININWQEGPTVLPQAGIYSYDVEYTSSTTVADDAPEAAAPNSGYSENRDPKKGWVSVNVNGEVLGASIRKLQPATYRIRVRSTSFEARKRALASSWVMSSSITLTDTRPLVTQNDVVIRNLEASVDVDKAVVSWDPPKLVADSTHSSFFEGRPRAFHHAVHIQAAGVVSGSSTSCAVYDHKGAFRTLDGDDIVASYSGTGNNRKQVLNLYTEMSGRGDLKRGCRYRIRVRNDYSNFPAVRTKHYSDHGFPSGASDERNHISAWRQIEFDFPDTTRALTLKVDGVSRGNGSTIAVDEGSKVTITLEMSEAATVPMRFVLEELPSGTATGGWNALDCSSNLRHREYDWSGRFSCVSGGRPIKSLHIPAGKTSVSTVINIAMDTLEEGPETIVLQASGGNSSPVYRTENSSQTITLEIRETSHRPQLRVGNPDGGYAVPTGRESNDGSETEVALAVILNRPSTETVTVEYETADGAGDWLASGSLATAGEDYKPISGTLTFAPGETRKLIYITILDDSHEDSNELFRLVLSNPQGAVIVTSDGLGRILNHEIVIKEPDNNNNNNNNDGDDNNEDAVTTSTNNNNNNSVPGGSTPSGSTPSESTPRPNNNNNNNNNPNTNPVDKNGVPLPVGQSDLRPTFGDITVGDQSYTQGMQIAPLTLPEGTGGNGPLTYALTPALPDGLMLDMSTRYLSGTPSMP</sequence>
<protein>
    <recommendedName>
        <fullName evidence="10">Calx-beta domain-containing protein</fullName>
    </recommendedName>
</protein>
<evidence type="ECO:0000256" key="2">
    <source>
        <dbReference type="ARBA" id="ARBA00022737"/>
    </source>
</evidence>
<comment type="caution">
    <text evidence="8">The sequence shown here is derived from an EMBL/GenBank/DDBJ whole genome shotgun (WGS) entry which is preliminary data.</text>
</comment>
<feature type="region of interest" description="Disordered" evidence="5">
    <location>
        <begin position="484"/>
        <end position="507"/>
    </location>
</feature>
<feature type="domain" description="Fibronectin type-III" evidence="6">
    <location>
        <begin position="47"/>
        <end position="152"/>
    </location>
</feature>
<evidence type="ECO:0000313" key="8">
    <source>
        <dbReference type="EMBL" id="KKZ14114.1"/>
    </source>
</evidence>
<dbReference type="GO" id="GO:0016020">
    <property type="term" value="C:membrane"/>
    <property type="evidence" value="ECO:0007669"/>
    <property type="project" value="InterPro"/>
</dbReference>
<dbReference type="SMART" id="SM00237">
    <property type="entry name" value="Calx_beta"/>
    <property type="match status" value="1"/>
</dbReference>
<evidence type="ECO:0000313" key="9">
    <source>
        <dbReference type="Proteomes" id="UP000035037"/>
    </source>
</evidence>
<dbReference type="GO" id="GO:0030001">
    <property type="term" value="P:metal ion transport"/>
    <property type="evidence" value="ECO:0007669"/>
    <property type="project" value="TreeGrafter"/>
</dbReference>
<dbReference type="CDD" id="cd00063">
    <property type="entry name" value="FN3"/>
    <property type="match status" value="1"/>
</dbReference>
<proteinExistence type="predicted"/>
<dbReference type="InterPro" id="IPR038081">
    <property type="entry name" value="CalX-like_sf"/>
</dbReference>
<dbReference type="SUPFAM" id="SSF49265">
    <property type="entry name" value="Fibronectin type III"/>
    <property type="match status" value="1"/>
</dbReference>
<keyword evidence="1" id="KW-0732">Signal</keyword>
<evidence type="ECO:0000256" key="5">
    <source>
        <dbReference type="SAM" id="MobiDB-lite"/>
    </source>
</evidence>
<feature type="domain" description="Calx-beta" evidence="7">
    <location>
        <begin position="486"/>
        <end position="590"/>
    </location>
</feature>
<dbReference type="InterPro" id="IPR051171">
    <property type="entry name" value="CaCA"/>
</dbReference>
<dbReference type="Pfam" id="PF03160">
    <property type="entry name" value="Calx-beta"/>
    <property type="match status" value="1"/>
</dbReference>
<name>A0A0G8AXP4_9SYNE</name>
<evidence type="ECO:0008006" key="10">
    <source>
        <dbReference type="Google" id="ProtNLM"/>
    </source>
</evidence>
<dbReference type="InterPro" id="IPR003961">
    <property type="entry name" value="FN3_dom"/>
</dbReference>
<dbReference type="PANTHER" id="PTHR11878:SF65">
    <property type="entry name" value="NA_CA-EXCHANGE PROTEIN, ISOFORM G"/>
    <property type="match status" value="1"/>
</dbReference>
<dbReference type="InterPro" id="IPR013783">
    <property type="entry name" value="Ig-like_fold"/>
</dbReference>
<evidence type="ECO:0000256" key="4">
    <source>
        <dbReference type="ARBA" id="ARBA00023065"/>
    </source>
</evidence>
<organism evidence="8 9">
    <name type="scientific">Candidatus Synechococcus spongiarum 15L</name>
    <dbReference type="NCBI Taxonomy" id="1608419"/>
    <lineage>
        <taxon>Bacteria</taxon>
        <taxon>Bacillati</taxon>
        <taxon>Cyanobacteriota</taxon>
        <taxon>Cyanophyceae</taxon>
        <taxon>Synechococcales</taxon>
        <taxon>Synechococcaceae</taxon>
        <taxon>Synechococcus</taxon>
    </lineage>
</organism>
<dbReference type="SMART" id="SM00060">
    <property type="entry name" value="FN3"/>
    <property type="match status" value="1"/>
</dbReference>
<keyword evidence="3" id="KW-0106">Calcium</keyword>
<feature type="region of interest" description="Disordered" evidence="5">
    <location>
        <begin position="615"/>
        <end position="696"/>
    </location>
</feature>